<dbReference type="InterPro" id="IPR005646">
    <property type="entry name" value="FapA"/>
</dbReference>
<dbReference type="RefSeq" id="WP_389362502.1">
    <property type="nucleotide sequence ID" value="NZ_JBIACK010000010.1"/>
</dbReference>
<gene>
    <name evidence="4" type="ORF">ACFYKX_18235</name>
</gene>
<dbReference type="InterPro" id="IPR046866">
    <property type="entry name" value="FapA_N"/>
</dbReference>
<feature type="coiled-coil region" evidence="1">
    <location>
        <begin position="404"/>
        <end position="470"/>
    </location>
</feature>
<dbReference type="PANTHER" id="PTHR38032">
    <property type="entry name" value="POLYMERASE-RELATED"/>
    <property type="match status" value="1"/>
</dbReference>
<evidence type="ECO:0000313" key="4">
    <source>
        <dbReference type="EMBL" id="MFE8702540.1"/>
    </source>
</evidence>
<dbReference type="InterPro" id="IPR046865">
    <property type="entry name" value="FapA_b_solenoid"/>
</dbReference>
<dbReference type="Pfam" id="PF03961">
    <property type="entry name" value="FapA"/>
    <property type="match status" value="1"/>
</dbReference>
<proteinExistence type="predicted"/>
<dbReference type="PANTHER" id="PTHR38032:SF1">
    <property type="entry name" value="RNA-BINDING PROTEIN KHPB N-TERMINAL DOMAIN-CONTAINING PROTEIN"/>
    <property type="match status" value="1"/>
</dbReference>
<feature type="compositionally biased region" description="Low complexity" evidence="2">
    <location>
        <begin position="184"/>
        <end position="202"/>
    </location>
</feature>
<name>A0ABW6KI45_9BACI</name>
<organism evidence="4 5">
    <name type="scientific">Cytobacillus spartinae</name>
    <dbReference type="NCBI Taxonomy" id="3299023"/>
    <lineage>
        <taxon>Bacteria</taxon>
        <taxon>Bacillati</taxon>
        <taxon>Bacillota</taxon>
        <taxon>Bacilli</taxon>
        <taxon>Bacillales</taxon>
        <taxon>Bacillaceae</taxon>
        <taxon>Cytobacillus</taxon>
    </lineage>
</organism>
<feature type="region of interest" description="Disordered" evidence="2">
    <location>
        <begin position="184"/>
        <end position="203"/>
    </location>
</feature>
<protein>
    <submittedName>
        <fullName evidence="4">DUF342 domain-containing protein</fullName>
    </submittedName>
</protein>
<keyword evidence="5" id="KW-1185">Reference proteome</keyword>
<dbReference type="EMBL" id="JBIACK010000010">
    <property type="protein sequence ID" value="MFE8702540.1"/>
    <property type="molecule type" value="Genomic_DNA"/>
</dbReference>
<sequence length="525" mass="58579">MELFINEYIQLEEENGSVFLTVLKEGSSMSDLNELLKDLPRISITKFLPLKEALEEVHTEKTHIGEMKPLVHLMVSKDKMIAKIRLNSTQAELEENREKLISTILETLHNGGVKEGINVSVLHDELKVMKDITIAEGTEPQNGKDAEIIYFKLSDRKPTIREDGKADYYDMNFIDEVKKGTWLGEKTPPTEGTPGKTVTGEVLHPRNGKNKNFIYDRKTVGLFEEDGKSILRALVDGVVSFHGGKIAVGDHLIIEGDVGVETGNIEFDGSVTVKGIINTGYSVTATKDISVLGEMGVSGIKSITSKGGDIFIKGGVFGKGNSIIKAAKNIFVKHANECFLEAGEDINIGYYSIGSVLKGKNIITDMKQGKIIGGSIEAKGKVVTAILGNKMERKTIIQVEGFDRQELERDLEDILLNYKEKIINLETLKRKLDVFESFIHQLNPAQSSQYEEIKEEFEKELLELTSIDENRKSIMSLLETKGEGQVSIHEAAYPETLLQIKNLHRRLSSTVKGTFYAERNYLHFE</sequence>
<evidence type="ECO:0000256" key="2">
    <source>
        <dbReference type="SAM" id="MobiDB-lite"/>
    </source>
</evidence>
<dbReference type="Pfam" id="PF20250">
    <property type="entry name" value="FapA_N"/>
    <property type="match status" value="1"/>
</dbReference>
<dbReference type="Proteomes" id="UP001601059">
    <property type="component" value="Unassembled WGS sequence"/>
</dbReference>
<feature type="domain" description="Flagellar Assembly Protein A N-terminal region" evidence="3">
    <location>
        <begin position="73"/>
        <end position="242"/>
    </location>
</feature>
<keyword evidence="1" id="KW-0175">Coiled coil</keyword>
<evidence type="ECO:0000256" key="1">
    <source>
        <dbReference type="SAM" id="Coils"/>
    </source>
</evidence>
<accession>A0ABW6KI45</accession>
<reference evidence="4 5" key="1">
    <citation type="submission" date="2024-08" db="EMBL/GenBank/DDBJ databases">
        <title>Two novel Cytobacillus novel species.</title>
        <authorList>
            <person name="Liu G."/>
        </authorList>
    </citation>
    <scope>NUCLEOTIDE SEQUENCE [LARGE SCALE GENOMIC DNA]</scope>
    <source>
        <strain evidence="4 5">FJAT-54145</strain>
    </source>
</reference>
<evidence type="ECO:0000313" key="5">
    <source>
        <dbReference type="Proteomes" id="UP001601059"/>
    </source>
</evidence>
<evidence type="ECO:0000259" key="3">
    <source>
        <dbReference type="Pfam" id="PF20250"/>
    </source>
</evidence>
<comment type="caution">
    <text evidence="4">The sequence shown here is derived from an EMBL/GenBank/DDBJ whole genome shotgun (WGS) entry which is preliminary data.</text>
</comment>